<dbReference type="KEGG" id="salf:SMD44_00063"/>
<comment type="catalytic activity">
    <reaction evidence="13 17">
        <text>L-isoleucine + 2-oxoglutarate = (S)-3-methyl-2-oxopentanoate + L-glutamate</text>
        <dbReference type="Rhea" id="RHEA:24801"/>
        <dbReference type="ChEBI" id="CHEBI:16810"/>
        <dbReference type="ChEBI" id="CHEBI:29985"/>
        <dbReference type="ChEBI" id="CHEBI:35146"/>
        <dbReference type="ChEBI" id="CHEBI:58045"/>
        <dbReference type="EC" id="2.6.1.42"/>
    </reaction>
</comment>
<dbReference type="EMBL" id="CP021748">
    <property type="protein sequence ID" value="ARX80665.1"/>
    <property type="molecule type" value="Genomic_DNA"/>
</dbReference>
<dbReference type="InterPro" id="IPR043132">
    <property type="entry name" value="BCAT-like_C"/>
</dbReference>
<keyword evidence="10 16" id="KW-0663">Pyridoxal phosphate</keyword>
<comment type="catalytic activity">
    <reaction evidence="14 17">
        <text>L-leucine + 2-oxoglutarate = 4-methyl-2-oxopentanoate + L-glutamate</text>
        <dbReference type="Rhea" id="RHEA:18321"/>
        <dbReference type="ChEBI" id="CHEBI:16810"/>
        <dbReference type="ChEBI" id="CHEBI:17865"/>
        <dbReference type="ChEBI" id="CHEBI:29985"/>
        <dbReference type="ChEBI" id="CHEBI:57427"/>
        <dbReference type="EC" id="2.6.1.42"/>
    </reaction>
</comment>
<dbReference type="Pfam" id="PF01063">
    <property type="entry name" value="Aminotran_4"/>
    <property type="match status" value="1"/>
</dbReference>
<dbReference type="InterPro" id="IPR018300">
    <property type="entry name" value="Aminotrans_IV_CS"/>
</dbReference>
<dbReference type="PROSITE" id="PS00770">
    <property type="entry name" value="AA_TRANSFER_CLASS_4"/>
    <property type="match status" value="1"/>
</dbReference>
<dbReference type="InterPro" id="IPR043131">
    <property type="entry name" value="BCAT-like_N"/>
</dbReference>
<dbReference type="UniPathway" id="UPA00048">
    <property type="reaction ID" value="UER00073"/>
</dbReference>
<comment type="similarity">
    <text evidence="6 15">Belongs to the class-IV pyridoxal-phosphate-dependent aminotransferase family.</text>
</comment>
<evidence type="ECO:0000256" key="7">
    <source>
        <dbReference type="ARBA" id="ARBA00022576"/>
    </source>
</evidence>
<evidence type="ECO:0000256" key="8">
    <source>
        <dbReference type="ARBA" id="ARBA00022605"/>
    </source>
</evidence>
<sequence>MKLTPTSDIWMDGKFIPWDQAQVHVLTPSLHYGWGVYEGIRAYPTERGPAVFRLREHLQRLHDSARVYMMDPGHSVDELTEACLELLRRTGLESGYLRPLVYLEYGTMGVAPRLDSARVAIAAWPWGSYLGEKAEQEGCRLMVSSWQRNGVHAVPPLAKATGAYVNSALAKVAAIRAGYDDALMLTPGGHVAEASAANVFAVRDGVITTPPVSDNILPGITRDTVITLARDLGHEVREQSLTRSELYVADEAFLTGTAAEIVPIASVDDRPVTGAGSGPVTQRLRQAFQDVVHGRDADPHGWLTHL</sequence>
<dbReference type="Gene3D" id="3.20.10.10">
    <property type="entry name" value="D-amino Acid Aminotransferase, subunit A, domain 2"/>
    <property type="match status" value="1"/>
</dbReference>
<evidence type="ECO:0000256" key="6">
    <source>
        <dbReference type="ARBA" id="ARBA00009320"/>
    </source>
</evidence>
<dbReference type="GO" id="GO:0006532">
    <property type="term" value="P:aspartate biosynthetic process"/>
    <property type="evidence" value="ECO:0007669"/>
    <property type="project" value="TreeGrafter"/>
</dbReference>
<dbReference type="OrthoDB" id="9804984at2"/>
<name>A0A1Z1W2M5_9ACTN</name>
<keyword evidence="9 17" id="KW-0808">Transferase</keyword>
<dbReference type="FunFam" id="3.20.10.10:FF:000002">
    <property type="entry name" value="D-alanine aminotransferase"/>
    <property type="match status" value="1"/>
</dbReference>
<dbReference type="NCBIfam" id="NF005146">
    <property type="entry name" value="PRK06606.1"/>
    <property type="match status" value="1"/>
</dbReference>
<dbReference type="GO" id="GO:0005829">
    <property type="term" value="C:cytosol"/>
    <property type="evidence" value="ECO:0007669"/>
    <property type="project" value="TreeGrafter"/>
</dbReference>
<evidence type="ECO:0000256" key="10">
    <source>
        <dbReference type="ARBA" id="ARBA00022898"/>
    </source>
</evidence>
<keyword evidence="8 17" id="KW-0028">Amino-acid biosynthesis</keyword>
<dbReference type="GO" id="GO:0009098">
    <property type="term" value="P:L-leucine biosynthetic process"/>
    <property type="evidence" value="ECO:0007669"/>
    <property type="project" value="UniProtKB-UniPathway"/>
</dbReference>
<comment type="catalytic activity">
    <reaction evidence="12 17">
        <text>L-valine + 2-oxoglutarate = 3-methyl-2-oxobutanoate + L-glutamate</text>
        <dbReference type="Rhea" id="RHEA:24813"/>
        <dbReference type="ChEBI" id="CHEBI:11851"/>
        <dbReference type="ChEBI" id="CHEBI:16810"/>
        <dbReference type="ChEBI" id="CHEBI:29985"/>
        <dbReference type="ChEBI" id="CHEBI:57762"/>
        <dbReference type="EC" id="2.6.1.42"/>
    </reaction>
</comment>
<dbReference type="InterPro" id="IPR036038">
    <property type="entry name" value="Aminotransferase-like"/>
</dbReference>
<accession>A0A1Z1W2M5</accession>
<organism evidence="18 19">
    <name type="scientific">Streptomyces alboflavus</name>
    <dbReference type="NCBI Taxonomy" id="67267"/>
    <lineage>
        <taxon>Bacteria</taxon>
        <taxon>Bacillati</taxon>
        <taxon>Actinomycetota</taxon>
        <taxon>Actinomycetes</taxon>
        <taxon>Kitasatosporales</taxon>
        <taxon>Streptomycetaceae</taxon>
        <taxon>Streptomyces</taxon>
    </lineage>
</organism>
<dbReference type="InterPro" id="IPR033939">
    <property type="entry name" value="BCAT_family"/>
</dbReference>
<evidence type="ECO:0000256" key="16">
    <source>
        <dbReference type="RuleBase" id="RU004516"/>
    </source>
</evidence>
<evidence type="ECO:0000256" key="3">
    <source>
        <dbReference type="ARBA" id="ARBA00004824"/>
    </source>
</evidence>
<comment type="pathway">
    <text evidence="4 17">Amino-acid biosynthesis; L-valine biosynthesis; L-valine from pyruvate: step 4/4.</text>
</comment>
<evidence type="ECO:0000256" key="4">
    <source>
        <dbReference type="ARBA" id="ARBA00004931"/>
    </source>
</evidence>
<comment type="cofactor">
    <cofactor evidence="1 16">
        <name>pyridoxal 5'-phosphate</name>
        <dbReference type="ChEBI" id="CHEBI:597326"/>
    </cofactor>
</comment>
<proteinExistence type="inferred from homology"/>
<keyword evidence="11 17" id="KW-0100">Branched-chain amino acid biosynthesis</keyword>
<dbReference type="GO" id="GO:0052656">
    <property type="term" value="F:L-isoleucine-2-oxoglutarate transaminase activity"/>
    <property type="evidence" value="ECO:0007669"/>
    <property type="project" value="RHEA"/>
</dbReference>
<evidence type="ECO:0000256" key="5">
    <source>
        <dbReference type="ARBA" id="ARBA00005072"/>
    </source>
</evidence>
<dbReference type="Proteomes" id="UP000195880">
    <property type="component" value="Chromosome"/>
</dbReference>
<dbReference type="CDD" id="cd01557">
    <property type="entry name" value="BCAT_beta_family"/>
    <property type="match status" value="1"/>
</dbReference>
<evidence type="ECO:0000256" key="15">
    <source>
        <dbReference type="RuleBase" id="RU004106"/>
    </source>
</evidence>
<gene>
    <name evidence="17" type="primary">ilvE</name>
    <name evidence="18" type="ORF">SMD44_00063</name>
</gene>
<evidence type="ECO:0000256" key="2">
    <source>
        <dbReference type="ARBA" id="ARBA00003109"/>
    </source>
</evidence>
<evidence type="ECO:0000256" key="17">
    <source>
        <dbReference type="RuleBase" id="RU364094"/>
    </source>
</evidence>
<evidence type="ECO:0000256" key="14">
    <source>
        <dbReference type="ARBA" id="ARBA00049229"/>
    </source>
</evidence>
<dbReference type="GO" id="GO:0009097">
    <property type="term" value="P:isoleucine biosynthetic process"/>
    <property type="evidence" value="ECO:0007669"/>
    <property type="project" value="UniProtKB-UniPathway"/>
</dbReference>
<keyword evidence="7 17" id="KW-0032">Aminotransferase</keyword>
<comment type="function">
    <text evidence="2 17">Acts on leucine, isoleucine and valine.</text>
</comment>
<comment type="pathway">
    <text evidence="3 17">Amino-acid biosynthesis; L-isoleucine biosynthesis; L-isoleucine from 2-oxobutanoate: step 4/4.</text>
</comment>
<evidence type="ECO:0000256" key="1">
    <source>
        <dbReference type="ARBA" id="ARBA00001933"/>
    </source>
</evidence>
<dbReference type="Gene3D" id="3.30.470.10">
    <property type="match status" value="1"/>
</dbReference>
<dbReference type="GO" id="GO:0052654">
    <property type="term" value="F:L-leucine-2-oxoglutarate transaminase activity"/>
    <property type="evidence" value="ECO:0007669"/>
    <property type="project" value="RHEA"/>
</dbReference>
<dbReference type="InterPro" id="IPR001544">
    <property type="entry name" value="Aminotrans_IV"/>
</dbReference>
<dbReference type="PANTHER" id="PTHR42743">
    <property type="entry name" value="AMINO-ACID AMINOTRANSFERASE"/>
    <property type="match status" value="1"/>
</dbReference>
<evidence type="ECO:0000256" key="13">
    <source>
        <dbReference type="ARBA" id="ARBA00048798"/>
    </source>
</evidence>
<dbReference type="UniPathway" id="UPA00047">
    <property type="reaction ID" value="UER00058"/>
</dbReference>
<evidence type="ECO:0000313" key="18">
    <source>
        <dbReference type="EMBL" id="ARX80665.1"/>
    </source>
</evidence>
<protein>
    <recommendedName>
        <fullName evidence="17">Branched-chain-amino-acid aminotransferase</fullName>
        <shortName evidence="17">BCAT</shortName>
        <ecNumber evidence="17">2.6.1.42</ecNumber>
    </recommendedName>
</protein>
<reference evidence="18 19" key="1">
    <citation type="submission" date="2017-05" db="EMBL/GenBank/DDBJ databases">
        <title>Streptomyces alboflavus Genome sequencing and assembly.</title>
        <authorList>
            <person name="Wang Y."/>
            <person name="Du B."/>
            <person name="Ding Y."/>
            <person name="Liu H."/>
            <person name="Hou Q."/>
            <person name="Liu K."/>
            <person name="Wang C."/>
            <person name="Yao L."/>
        </authorList>
    </citation>
    <scope>NUCLEOTIDE SEQUENCE [LARGE SCALE GENOMIC DNA]</scope>
    <source>
        <strain evidence="18 19">MDJK44</strain>
    </source>
</reference>
<evidence type="ECO:0000256" key="12">
    <source>
        <dbReference type="ARBA" id="ARBA00048212"/>
    </source>
</evidence>
<dbReference type="PANTHER" id="PTHR42743:SF11">
    <property type="entry name" value="AMINODEOXYCHORISMATE LYASE"/>
    <property type="match status" value="1"/>
</dbReference>
<dbReference type="UniPathway" id="UPA00049">
    <property type="reaction ID" value="UER00062"/>
</dbReference>
<dbReference type="EC" id="2.6.1.42" evidence="17"/>
<dbReference type="RefSeq" id="WP_087882394.1">
    <property type="nucleotide sequence ID" value="NZ_CP021748.1"/>
</dbReference>
<dbReference type="GO" id="GO:0009099">
    <property type="term" value="P:L-valine biosynthetic process"/>
    <property type="evidence" value="ECO:0007669"/>
    <property type="project" value="UniProtKB-UniPathway"/>
</dbReference>
<dbReference type="NCBIfam" id="TIGR01122">
    <property type="entry name" value="ilvE_I"/>
    <property type="match status" value="1"/>
</dbReference>
<evidence type="ECO:0000256" key="11">
    <source>
        <dbReference type="ARBA" id="ARBA00023304"/>
    </source>
</evidence>
<keyword evidence="19" id="KW-1185">Reference proteome</keyword>
<dbReference type="InterPro" id="IPR050571">
    <property type="entry name" value="Class-IV_PLP-Dep_Aminotrnsfr"/>
</dbReference>
<comment type="pathway">
    <text evidence="5 17">Amino-acid biosynthesis; L-leucine biosynthesis; L-leucine from 3-methyl-2-oxobutanoate: step 4/4.</text>
</comment>
<evidence type="ECO:0000313" key="19">
    <source>
        <dbReference type="Proteomes" id="UP000195880"/>
    </source>
</evidence>
<dbReference type="AlphaFoldDB" id="A0A1Z1W2M5"/>
<dbReference type="GO" id="GO:0052655">
    <property type="term" value="F:L-valine-2-oxoglutarate transaminase activity"/>
    <property type="evidence" value="ECO:0007669"/>
    <property type="project" value="RHEA"/>
</dbReference>
<evidence type="ECO:0000256" key="9">
    <source>
        <dbReference type="ARBA" id="ARBA00022679"/>
    </source>
</evidence>
<dbReference type="SUPFAM" id="SSF56752">
    <property type="entry name" value="D-aminoacid aminotransferase-like PLP-dependent enzymes"/>
    <property type="match status" value="1"/>
</dbReference>
<dbReference type="InterPro" id="IPR005785">
    <property type="entry name" value="B_amino_transI"/>
</dbReference>